<evidence type="ECO:0000256" key="2">
    <source>
        <dbReference type="ARBA" id="ARBA00022803"/>
    </source>
</evidence>
<comment type="caution">
    <text evidence="7">The sequence shown here is derived from an EMBL/GenBank/DDBJ whole genome shotgun (WGS) entry which is preliminary data.</text>
</comment>
<dbReference type="Proteomes" id="UP001364224">
    <property type="component" value="Unassembled WGS sequence"/>
</dbReference>
<feature type="repeat" description="TPR" evidence="4">
    <location>
        <begin position="360"/>
        <end position="393"/>
    </location>
</feature>
<dbReference type="PROSITE" id="PS51755">
    <property type="entry name" value="OMPR_PHOB"/>
    <property type="match status" value="1"/>
</dbReference>
<evidence type="ECO:0000256" key="1">
    <source>
        <dbReference type="ARBA" id="ARBA00022737"/>
    </source>
</evidence>
<reference evidence="7 8" key="1">
    <citation type="submission" date="2024-02" db="EMBL/GenBank/DDBJ databases">
        <title>Adaptive strategies in a cosmopolitan and abundant soil bacterium.</title>
        <authorList>
            <person name="Carini P."/>
        </authorList>
    </citation>
    <scope>NUCLEOTIDE SEQUENCE [LARGE SCALE GENOMIC DNA]</scope>
    <source>
        <strain evidence="7 8">AZCC 1608</strain>
    </source>
</reference>
<dbReference type="InterPro" id="IPR051685">
    <property type="entry name" value="Ycf3/AcsC/BcsC/TPR_MFPF"/>
</dbReference>
<dbReference type="PROSITE" id="PS50005">
    <property type="entry name" value="TPR"/>
    <property type="match status" value="1"/>
</dbReference>
<dbReference type="SMART" id="SM00028">
    <property type="entry name" value="TPR"/>
    <property type="match status" value="3"/>
</dbReference>
<dbReference type="EMBL" id="JAZHRV010000001">
    <property type="protein sequence ID" value="MEH2557206.1"/>
    <property type="molecule type" value="Genomic_DNA"/>
</dbReference>
<feature type="domain" description="OmpR/PhoB-type" evidence="6">
    <location>
        <begin position="10"/>
        <end position="108"/>
    </location>
</feature>
<dbReference type="InterPro" id="IPR019734">
    <property type="entry name" value="TPR_rpt"/>
</dbReference>
<evidence type="ECO:0000256" key="5">
    <source>
        <dbReference type="PROSITE-ProRule" id="PRU01091"/>
    </source>
</evidence>
<keyword evidence="1" id="KW-0677">Repeat</keyword>
<dbReference type="Gene3D" id="3.40.50.10070">
    <property type="entry name" value="TolB, N-terminal domain"/>
    <property type="match status" value="1"/>
</dbReference>
<evidence type="ECO:0000313" key="8">
    <source>
        <dbReference type="Proteomes" id="UP001364224"/>
    </source>
</evidence>
<evidence type="ECO:0000256" key="4">
    <source>
        <dbReference type="PROSITE-ProRule" id="PRU00339"/>
    </source>
</evidence>
<dbReference type="InterPro" id="IPR011990">
    <property type="entry name" value="TPR-like_helical_dom_sf"/>
</dbReference>
<keyword evidence="2 4" id="KW-0802">TPR repeat</keyword>
<dbReference type="InterPro" id="IPR036388">
    <property type="entry name" value="WH-like_DNA-bd_sf"/>
</dbReference>
<evidence type="ECO:0000259" key="6">
    <source>
        <dbReference type="PROSITE" id="PS51755"/>
    </source>
</evidence>
<keyword evidence="8" id="KW-1185">Reference proteome</keyword>
<gene>
    <name evidence="7" type="ORF">V1286_004735</name>
</gene>
<dbReference type="Gene3D" id="1.25.40.10">
    <property type="entry name" value="Tetratricopeptide repeat domain"/>
    <property type="match status" value="1"/>
</dbReference>
<dbReference type="Gene3D" id="1.10.10.10">
    <property type="entry name" value="Winged helix-like DNA-binding domain superfamily/Winged helix DNA-binding domain"/>
    <property type="match status" value="1"/>
</dbReference>
<dbReference type="InterPro" id="IPR001867">
    <property type="entry name" value="OmpR/PhoB-type_DNA-bd"/>
</dbReference>
<dbReference type="SMART" id="SM00862">
    <property type="entry name" value="Trans_reg_C"/>
    <property type="match status" value="1"/>
</dbReference>
<keyword evidence="3 5" id="KW-0238">DNA-binding</keyword>
<dbReference type="SUPFAM" id="SSF81901">
    <property type="entry name" value="HCP-like"/>
    <property type="match status" value="1"/>
</dbReference>
<evidence type="ECO:0000313" key="7">
    <source>
        <dbReference type="EMBL" id="MEH2557206.1"/>
    </source>
</evidence>
<evidence type="ECO:0000256" key="3">
    <source>
        <dbReference type="ARBA" id="ARBA00023125"/>
    </source>
</evidence>
<dbReference type="Pfam" id="PF00486">
    <property type="entry name" value="Trans_reg_C"/>
    <property type="match status" value="1"/>
</dbReference>
<dbReference type="PANTHER" id="PTHR44943">
    <property type="entry name" value="CELLULOSE SYNTHASE OPERON PROTEIN C"/>
    <property type="match status" value="1"/>
</dbReference>
<dbReference type="PANTHER" id="PTHR44943:SF4">
    <property type="entry name" value="TPR REPEAT-CONTAINING PROTEIN MJ0798"/>
    <property type="match status" value="1"/>
</dbReference>
<protein>
    <submittedName>
        <fullName evidence="7">TolB-like protein/Flp pilus assembly protein TadD</fullName>
    </submittedName>
</protein>
<dbReference type="InterPro" id="IPR016032">
    <property type="entry name" value="Sig_transdc_resp-reg_C-effctor"/>
</dbReference>
<dbReference type="SUPFAM" id="SSF46894">
    <property type="entry name" value="C-terminal effector domain of the bipartite response regulators"/>
    <property type="match status" value="1"/>
</dbReference>
<proteinExistence type="predicted"/>
<name>A0ABU8BF82_9BRAD</name>
<dbReference type="CDD" id="cd00383">
    <property type="entry name" value="trans_reg_C"/>
    <property type="match status" value="1"/>
</dbReference>
<feature type="DNA-binding region" description="OmpR/PhoB-type" evidence="5">
    <location>
        <begin position="10"/>
        <end position="108"/>
    </location>
</feature>
<sequence>MFLEKGAVAHVKFNFDNHVLDTDRRELRHGGELVAMQPQVFDLLVHLLKHRDHVVSRDDLIALVWGGRIVSDSTLDSRINAARNAIGDNGKEQRLIRTIPRKGLRFVGAVNGSCNAQAASALETEQPRSGLALPDRPAIAVLPFDNMSGDREQEYFSDGISEDIITALSKLRWFFVIARNSSFTYKGKAVQMKQIAAELGVRYVLEGSVRRSGDRVRITAQLNDTATGSHIWAERFDRDLTDVFVVQDEITDAIVAAIEPQIYAAENFRSRRKPPNSVDAWDLVMRALSHHWRVTLPDSLAAQALLERAIAIDPNYGQALALFATNHMFGVHLGWTDLATAAPVAEQAALSAIAADSEDAWAHTALGSVYFSTRRLDHSLAEFELALQLNPNFSLAQGYYALALSYSGRWTDAYAATQRAIRQSPRDPSSAIYYGVAAYAQFVGRNYQEAIALAREATRQRGDLTGAYRVLTVAAGMTGQIELARTALHELRRTQPNISLSWIATQLPWKHDADREHYLEGFRRAGLE</sequence>
<accession>A0ABU8BF82</accession>
<organism evidence="7 8">
    <name type="scientific">Bradyrhizobium algeriense</name>
    <dbReference type="NCBI Taxonomy" id="634784"/>
    <lineage>
        <taxon>Bacteria</taxon>
        <taxon>Pseudomonadati</taxon>
        <taxon>Pseudomonadota</taxon>
        <taxon>Alphaproteobacteria</taxon>
        <taxon>Hyphomicrobiales</taxon>
        <taxon>Nitrobacteraceae</taxon>
        <taxon>Bradyrhizobium</taxon>
    </lineage>
</organism>